<feature type="transmembrane region" description="Helical" evidence="8">
    <location>
        <begin position="331"/>
        <end position="354"/>
    </location>
</feature>
<reference evidence="11" key="1">
    <citation type="submission" date="2016-10" db="EMBL/GenBank/DDBJ databases">
        <authorList>
            <person name="Varghese N."/>
            <person name="Submissions S."/>
        </authorList>
    </citation>
    <scope>NUCLEOTIDE SEQUENCE [LARGE SCALE GENOMIC DNA]</scope>
    <source>
        <strain evidence="11">DSM 45843</strain>
    </source>
</reference>
<evidence type="ECO:0000256" key="3">
    <source>
        <dbReference type="ARBA" id="ARBA00022448"/>
    </source>
</evidence>
<feature type="domain" description="Major facilitator superfamily (MFS) profile" evidence="9">
    <location>
        <begin position="35"/>
        <end position="420"/>
    </location>
</feature>
<feature type="transmembrane region" description="Helical" evidence="8">
    <location>
        <begin position="366"/>
        <end position="386"/>
    </location>
</feature>
<dbReference type="GO" id="GO:0005886">
    <property type="term" value="C:plasma membrane"/>
    <property type="evidence" value="ECO:0007669"/>
    <property type="project" value="UniProtKB-SubCell"/>
</dbReference>
<dbReference type="SUPFAM" id="SSF103473">
    <property type="entry name" value="MFS general substrate transporter"/>
    <property type="match status" value="1"/>
</dbReference>
<feature type="transmembrane region" description="Helical" evidence="8">
    <location>
        <begin position="39"/>
        <end position="55"/>
    </location>
</feature>
<dbReference type="InterPro" id="IPR011701">
    <property type="entry name" value="MFS"/>
</dbReference>
<evidence type="ECO:0000256" key="6">
    <source>
        <dbReference type="ARBA" id="ARBA00022989"/>
    </source>
</evidence>
<dbReference type="Pfam" id="PF07690">
    <property type="entry name" value="MFS_1"/>
    <property type="match status" value="2"/>
</dbReference>
<keyword evidence="11" id="KW-1185">Reference proteome</keyword>
<feature type="transmembrane region" description="Helical" evidence="8">
    <location>
        <begin position="277"/>
        <end position="299"/>
    </location>
</feature>
<evidence type="ECO:0000313" key="11">
    <source>
        <dbReference type="Proteomes" id="UP000199088"/>
    </source>
</evidence>
<sequence>MGDPGWPRPGCRAQGGVVLPTVVDLPEGHRAGDAGLRRASVSVFLAGLATFAMLYEPQALLPELTRAFDVTPAGSTLAISVSTVALAVGLLVLGPLSDRRGRTGILQLSLAASAVLAVGIALAPTWPVLLVLRGAQGFALAGLSAVAVAYLREELHPSVTSRAVGLFIAGNAIGGLTGRLLGGFLTDLGGWRVALGGVAVLGVACAVAVRVLLPPPRRFRPVDRSAPLLRSLGSAFTDPALLALYAFAAFLMAAFVAVYNAGTFRLESPPYDLTPALASLVFLAYLLGSASSPTAGWLADRSSRRLVVPLSVVVMVAGLGLTTLAPLWCFVLGLCVLTVGFFAAHAVASGWVAARAALGGRPVGQAASLYSFWYYVGSSVGGTLAGQAWQGAGWTAVAMLSGGLCLAALVLTLVLGRTRSLDPARR</sequence>
<feature type="transmembrane region" description="Helical" evidence="8">
    <location>
        <begin position="306"/>
        <end position="325"/>
    </location>
</feature>
<comment type="similarity">
    <text evidence="2">Belongs to the major facilitator superfamily.</text>
</comment>
<evidence type="ECO:0000256" key="5">
    <source>
        <dbReference type="ARBA" id="ARBA00022692"/>
    </source>
</evidence>
<keyword evidence="5 8" id="KW-0812">Transmembrane</keyword>
<dbReference type="Gene3D" id="1.20.1250.20">
    <property type="entry name" value="MFS general substrate transporter like domains"/>
    <property type="match status" value="1"/>
</dbReference>
<dbReference type="GO" id="GO:0022857">
    <property type="term" value="F:transmembrane transporter activity"/>
    <property type="evidence" value="ECO:0007669"/>
    <property type="project" value="InterPro"/>
</dbReference>
<gene>
    <name evidence="10" type="ORF">SAMN05660199_04324</name>
</gene>
<evidence type="ECO:0000256" key="8">
    <source>
        <dbReference type="SAM" id="Phobius"/>
    </source>
</evidence>
<feature type="transmembrane region" description="Helical" evidence="8">
    <location>
        <begin position="392"/>
        <end position="416"/>
    </location>
</feature>
<feature type="transmembrane region" description="Helical" evidence="8">
    <location>
        <begin position="191"/>
        <end position="213"/>
    </location>
</feature>
<keyword evidence="7 8" id="KW-0472">Membrane</keyword>
<evidence type="ECO:0000256" key="4">
    <source>
        <dbReference type="ARBA" id="ARBA00022475"/>
    </source>
</evidence>
<name>A0A1H0TZS3_9ACTN</name>
<proteinExistence type="inferred from homology"/>
<dbReference type="EMBL" id="FNIR01000017">
    <property type="protein sequence ID" value="SDP59290.1"/>
    <property type="molecule type" value="Genomic_DNA"/>
</dbReference>
<dbReference type="InterPro" id="IPR020846">
    <property type="entry name" value="MFS_dom"/>
</dbReference>
<evidence type="ECO:0000256" key="2">
    <source>
        <dbReference type="ARBA" id="ARBA00008335"/>
    </source>
</evidence>
<dbReference type="OrthoDB" id="63984at2"/>
<dbReference type="PANTHER" id="PTHR43271:SF1">
    <property type="entry name" value="INNER MEMBRANE TRANSPORT PROTEIN YNFM"/>
    <property type="match status" value="1"/>
</dbReference>
<feature type="transmembrane region" description="Helical" evidence="8">
    <location>
        <begin position="163"/>
        <end position="185"/>
    </location>
</feature>
<dbReference type="InterPro" id="IPR036259">
    <property type="entry name" value="MFS_trans_sf"/>
</dbReference>
<dbReference type="AlphaFoldDB" id="A0A1H0TZS3"/>
<evidence type="ECO:0000256" key="1">
    <source>
        <dbReference type="ARBA" id="ARBA00004651"/>
    </source>
</evidence>
<keyword evidence="4" id="KW-1003">Cell membrane</keyword>
<dbReference type="Proteomes" id="UP000199088">
    <property type="component" value="Unassembled WGS sequence"/>
</dbReference>
<evidence type="ECO:0000259" key="9">
    <source>
        <dbReference type="PROSITE" id="PS50850"/>
    </source>
</evidence>
<organism evidence="10 11">
    <name type="scientific">Klenkia soli</name>
    <dbReference type="NCBI Taxonomy" id="1052260"/>
    <lineage>
        <taxon>Bacteria</taxon>
        <taxon>Bacillati</taxon>
        <taxon>Actinomycetota</taxon>
        <taxon>Actinomycetes</taxon>
        <taxon>Geodermatophilales</taxon>
        <taxon>Geodermatophilaceae</taxon>
        <taxon>Klenkia</taxon>
    </lineage>
</organism>
<comment type="subcellular location">
    <subcellularLocation>
        <location evidence="1">Cell membrane</location>
        <topology evidence="1">Multi-pass membrane protein</topology>
    </subcellularLocation>
</comment>
<keyword evidence="3" id="KW-0813">Transport</keyword>
<feature type="transmembrane region" description="Helical" evidence="8">
    <location>
        <begin position="75"/>
        <end position="93"/>
    </location>
</feature>
<evidence type="ECO:0000256" key="7">
    <source>
        <dbReference type="ARBA" id="ARBA00023136"/>
    </source>
</evidence>
<accession>A0A1H0TZS3</accession>
<dbReference type="PANTHER" id="PTHR43271">
    <property type="entry name" value="BLL2771 PROTEIN"/>
    <property type="match status" value="1"/>
</dbReference>
<dbReference type="PROSITE" id="PS50850">
    <property type="entry name" value="MFS"/>
    <property type="match status" value="1"/>
</dbReference>
<dbReference type="STRING" id="1052260.SAMN05660199_04324"/>
<evidence type="ECO:0000313" key="10">
    <source>
        <dbReference type="EMBL" id="SDP59290.1"/>
    </source>
</evidence>
<protein>
    <submittedName>
        <fullName evidence="10">MFS transporter, YNFM family, putative membrane transport protein</fullName>
    </submittedName>
</protein>
<feature type="transmembrane region" description="Helical" evidence="8">
    <location>
        <begin position="234"/>
        <end position="257"/>
    </location>
</feature>
<feature type="transmembrane region" description="Helical" evidence="8">
    <location>
        <begin position="130"/>
        <end position="151"/>
    </location>
</feature>
<feature type="transmembrane region" description="Helical" evidence="8">
    <location>
        <begin position="105"/>
        <end position="124"/>
    </location>
</feature>
<keyword evidence="6 8" id="KW-1133">Transmembrane helix</keyword>
<dbReference type="CDD" id="cd17324">
    <property type="entry name" value="MFS_NepI_like"/>
    <property type="match status" value="1"/>
</dbReference>